<dbReference type="EMBL" id="OQ198718">
    <property type="protein sequence ID" value="WEY17533.1"/>
    <property type="molecule type" value="Genomic_DNA"/>
</dbReference>
<accession>A0AAF0DPN9</accession>
<dbReference type="InterPro" id="IPR057877">
    <property type="entry name" value="CrAss_Ring_3_4"/>
</dbReference>
<sequence length="222" mass="25285">MNRFEMSNEMDVLLSAYTLDVAIVLDEYEKSVYLTKAQEDIVLEIYNGRNNLGISFESNEEARRFLVEAVKEFNNEIATPAKEANITLPLDVWFITYEECILSDTTLGCKDGKIALITPVRQDELYKVLKNPFKGPSDNRVLRIDINDSIRLISKYNMSKYHCFYLSKPTPIILVDIGDLEIGGYSTAMDCMLDDSLHNMIVERAVRLALSSKAQYASKENN</sequence>
<proteinExistence type="predicted"/>
<evidence type="ECO:0000313" key="1">
    <source>
        <dbReference type="EMBL" id="WEY17533.1"/>
    </source>
</evidence>
<dbReference type="Proteomes" id="UP001225300">
    <property type="component" value="Segment"/>
</dbReference>
<reference evidence="1" key="1">
    <citation type="journal article" date="2023" name="bioRxiv">
        <title>Novel crAssphage isolates exhibit conserved gene order and purifying selection of the host specificity protein.</title>
        <authorList>
            <person name="Papudeshi B."/>
            <person name="Vega A.A."/>
            <person name="Souza C."/>
            <person name="Giles S.K."/>
            <person name="Mallawaarachchi V."/>
            <person name="Roach M.J."/>
            <person name="An M."/>
            <person name="Jacobson N."/>
            <person name="McNair K."/>
            <person name="Mora M.F."/>
            <person name="Pastrana K."/>
            <person name="Leigh C."/>
            <person name="Cram C."/>
            <person name="Plewa W.S."/>
            <person name="Grigson S.R."/>
            <person name="Bouras G."/>
            <person name="Decewicz P."/>
            <person name="Luque A."/>
            <person name="Droit L."/>
            <person name="Handley S.A."/>
            <person name="Segall A.M."/>
            <person name="Dinsdale E.A."/>
            <person name="Edwards R.A."/>
        </authorList>
    </citation>
    <scope>NUCLEOTIDE SEQUENCE</scope>
    <source>
        <strain evidence="1">Bc03</strain>
    </source>
</reference>
<protein>
    <submittedName>
        <fullName evidence="1">Uncharacterized protein</fullName>
    </submittedName>
</protein>
<keyword evidence="2" id="KW-1185">Reference proteome</keyword>
<organism evidence="1 2">
    <name type="scientific">Kolpuevirus sp. 'frurule'</name>
    <dbReference type="NCBI Taxonomy" id="3028514"/>
    <lineage>
        <taxon>Viruses</taxon>
        <taxon>Duplodnaviria</taxon>
        <taxon>Heunggongvirae</taxon>
        <taxon>Uroviricota</taxon>
        <taxon>Caudoviricetes</taxon>
        <taxon>Crassvirales</taxon>
        <taxon>Steigviridae</taxon>
        <taxon>Asinivirinae</taxon>
        <taxon>Kolpuevirus</taxon>
    </lineage>
</organism>
<dbReference type="Pfam" id="PF25710">
    <property type="entry name" value="CrAss_Ring_3_4"/>
    <property type="match status" value="1"/>
</dbReference>
<evidence type="ECO:0000313" key="2">
    <source>
        <dbReference type="Proteomes" id="UP001225300"/>
    </source>
</evidence>
<name>A0AAF0DPN9_9CAUD</name>